<evidence type="ECO:0000313" key="1">
    <source>
        <dbReference type="EMBL" id="ROL44308.1"/>
    </source>
</evidence>
<name>A0A3N0YEV7_ANAGA</name>
<dbReference type="AlphaFoldDB" id="A0A3N0YEV7"/>
<dbReference type="Proteomes" id="UP000281406">
    <property type="component" value="Unassembled WGS sequence"/>
</dbReference>
<proteinExistence type="predicted"/>
<protein>
    <submittedName>
        <fullName evidence="1">Heat shock protein 30</fullName>
    </submittedName>
</protein>
<feature type="non-terminal residue" evidence="1">
    <location>
        <position position="1"/>
    </location>
</feature>
<sequence>QHQIFMETQQKEIYPVTCAMEKEGSGFALTLATFPWRSCQSFRSAGSCRCAERPRRSRRILGKARTESRSSEGCLICLKGVNPEGLSCSMADNGKLYMQVPVNQRPEDAERRISTDCEDWTHDATTDQKMVSFLYKYCVVNCFVVSK</sequence>
<evidence type="ECO:0000313" key="2">
    <source>
        <dbReference type="Proteomes" id="UP000281406"/>
    </source>
</evidence>
<gene>
    <name evidence="1" type="ORF">DPX16_8730</name>
</gene>
<comment type="caution">
    <text evidence="1">The sequence shown here is derived from an EMBL/GenBank/DDBJ whole genome shotgun (WGS) entry which is preliminary data.</text>
</comment>
<organism evidence="1 2">
    <name type="scientific">Anabarilius grahami</name>
    <name type="common">Kanglang fish</name>
    <name type="synonym">Barilius grahami</name>
    <dbReference type="NCBI Taxonomy" id="495550"/>
    <lineage>
        <taxon>Eukaryota</taxon>
        <taxon>Metazoa</taxon>
        <taxon>Chordata</taxon>
        <taxon>Craniata</taxon>
        <taxon>Vertebrata</taxon>
        <taxon>Euteleostomi</taxon>
        <taxon>Actinopterygii</taxon>
        <taxon>Neopterygii</taxon>
        <taxon>Teleostei</taxon>
        <taxon>Ostariophysi</taxon>
        <taxon>Cypriniformes</taxon>
        <taxon>Xenocyprididae</taxon>
        <taxon>Xenocypridinae</taxon>
        <taxon>Xenocypridinae incertae sedis</taxon>
        <taxon>Anabarilius</taxon>
    </lineage>
</organism>
<keyword evidence="2" id="KW-1185">Reference proteome</keyword>
<keyword evidence="1" id="KW-0346">Stress response</keyword>
<accession>A0A3N0YEV7</accession>
<reference evidence="1 2" key="1">
    <citation type="submission" date="2018-10" db="EMBL/GenBank/DDBJ databases">
        <title>Genome assembly for a Yunnan-Guizhou Plateau 3E fish, Anabarilius grahami (Regan), and its evolutionary and genetic applications.</title>
        <authorList>
            <person name="Jiang W."/>
        </authorList>
    </citation>
    <scope>NUCLEOTIDE SEQUENCE [LARGE SCALE GENOMIC DNA]</scope>
    <source>
        <strain evidence="1">AG-KIZ</strain>
        <tissue evidence="1">Muscle</tissue>
    </source>
</reference>
<dbReference type="EMBL" id="RJVU01046259">
    <property type="protein sequence ID" value="ROL44308.1"/>
    <property type="molecule type" value="Genomic_DNA"/>
</dbReference>